<dbReference type="OrthoDB" id="2434995at2759"/>
<organism evidence="2 3">
    <name type="scientific">Trichonephila clavata</name>
    <name type="common">Joro spider</name>
    <name type="synonym">Nephila clavata</name>
    <dbReference type="NCBI Taxonomy" id="2740835"/>
    <lineage>
        <taxon>Eukaryota</taxon>
        <taxon>Metazoa</taxon>
        <taxon>Ecdysozoa</taxon>
        <taxon>Arthropoda</taxon>
        <taxon>Chelicerata</taxon>
        <taxon>Arachnida</taxon>
        <taxon>Araneae</taxon>
        <taxon>Araneomorphae</taxon>
        <taxon>Entelegynae</taxon>
        <taxon>Araneoidea</taxon>
        <taxon>Nephilidae</taxon>
        <taxon>Trichonephila</taxon>
    </lineage>
</organism>
<dbReference type="PANTHER" id="PTHR23210:SF26">
    <property type="entry name" value="ACTIVATING TRANSCRIPTION FACTOR 7-INTERACTING PROTEIN 1"/>
    <property type="match status" value="1"/>
</dbReference>
<dbReference type="GO" id="GO:0003712">
    <property type="term" value="F:transcription coregulator activity"/>
    <property type="evidence" value="ECO:0007669"/>
    <property type="project" value="TreeGrafter"/>
</dbReference>
<keyword evidence="3" id="KW-1185">Reference proteome</keyword>
<evidence type="ECO:0000313" key="2">
    <source>
        <dbReference type="EMBL" id="GFR15185.1"/>
    </source>
</evidence>
<dbReference type="InterPro" id="IPR026085">
    <property type="entry name" value="ATF7-int"/>
</dbReference>
<dbReference type="AlphaFoldDB" id="A0A8X6H4V3"/>
<dbReference type="PANTHER" id="PTHR23210">
    <property type="entry name" value="ACTIVATING TRANSCRIPTION FACTOR 7 INTERACTING PROTEIN"/>
    <property type="match status" value="1"/>
</dbReference>
<comment type="caution">
    <text evidence="2">The sequence shown here is derived from an EMBL/GenBank/DDBJ whole genome shotgun (WGS) entry which is preliminary data.</text>
</comment>
<evidence type="ECO:0000259" key="1">
    <source>
        <dbReference type="Pfam" id="PF16794"/>
    </source>
</evidence>
<dbReference type="InterPro" id="IPR056565">
    <property type="entry name" value="Fn3_ATF7IP"/>
</dbReference>
<dbReference type="Gene3D" id="2.60.40.10">
    <property type="entry name" value="Immunoglobulins"/>
    <property type="match status" value="1"/>
</dbReference>
<sequence length="89" mass="10337">MPSNIPANTYGRLFSFEIYGYQDQNQVPFSKKLWQKVGEVKAMDLPMACTLTQLNDGRKYYFTMRAMDIFKRFGSFSDPVSIIFNKTMA</sequence>
<reference evidence="2" key="1">
    <citation type="submission" date="2020-07" db="EMBL/GenBank/DDBJ databases">
        <title>Multicomponent nature underlies the extraordinary mechanical properties of spider dragline silk.</title>
        <authorList>
            <person name="Kono N."/>
            <person name="Nakamura H."/>
            <person name="Mori M."/>
            <person name="Yoshida Y."/>
            <person name="Ohtoshi R."/>
            <person name="Malay A.D."/>
            <person name="Moran D.A.P."/>
            <person name="Tomita M."/>
            <person name="Numata K."/>
            <person name="Arakawa K."/>
        </authorList>
    </citation>
    <scope>NUCLEOTIDE SEQUENCE</scope>
</reference>
<dbReference type="GO" id="GO:0005634">
    <property type="term" value="C:nucleus"/>
    <property type="evidence" value="ECO:0007669"/>
    <property type="project" value="TreeGrafter"/>
</dbReference>
<gene>
    <name evidence="2" type="primary">Atf7ip</name>
    <name evidence="2" type="ORF">TNCT_284281</name>
</gene>
<dbReference type="GO" id="GO:0005667">
    <property type="term" value="C:transcription regulator complex"/>
    <property type="evidence" value="ECO:0007669"/>
    <property type="project" value="TreeGrafter"/>
</dbReference>
<dbReference type="EMBL" id="BMAO01017364">
    <property type="protein sequence ID" value="GFR15185.1"/>
    <property type="molecule type" value="Genomic_DNA"/>
</dbReference>
<name>A0A8X6H4V3_TRICU</name>
<protein>
    <submittedName>
        <fullName evidence="2">Activating transcription factor 7-interacting protein 1</fullName>
    </submittedName>
</protein>
<feature type="domain" description="Activating transcription factor 7-interacting protein Fn3" evidence="1">
    <location>
        <begin position="10"/>
        <end position="81"/>
    </location>
</feature>
<accession>A0A8X6H4V3</accession>
<dbReference type="Pfam" id="PF16794">
    <property type="entry name" value="fn3_4"/>
    <property type="match status" value="1"/>
</dbReference>
<proteinExistence type="predicted"/>
<dbReference type="GO" id="GO:0006355">
    <property type="term" value="P:regulation of DNA-templated transcription"/>
    <property type="evidence" value="ECO:0007669"/>
    <property type="project" value="TreeGrafter"/>
</dbReference>
<evidence type="ECO:0000313" key="3">
    <source>
        <dbReference type="Proteomes" id="UP000887116"/>
    </source>
</evidence>
<dbReference type="Proteomes" id="UP000887116">
    <property type="component" value="Unassembled WGS sequence"/>
</dbReference>
<dbReference type="InterPro" id="IPR013783">
    <property type="entry name" value="Ig-like_fold"/>
</dbReference>